<feature type="compositionally biased region" description="Low complexity" evidence="1">
    <location>
        <begin position="260"/>
        <end position="272"/>
    </location>
</feature>
<evidence type="ECO:0008006" key="5">
    <source>
        <dbReference type="Google" id="ProtNLM"/>
    </source>
</evidence>
<evidence type="ECO:0000256" key="2">
    <source>
        <dbReference type="SAM" id="Phobius"/>
    </source>
</evidence>
<keyword evidence="2" id="KW-1133">Transmembrane helix</keyword>
<feature type="transmembrane region" description="Helical" evidence="2">
    <location>
        <begin position="56"/>
        <end position="77"/>
    </location>
</feature>
<sequence>WEWMVSLDFDWAFITGRKKFRWPLFFYFYGRYAMLIGLIGFVVALDIRHPINCQALYQALLILGNSALGVASVNLAIRTMAVWGNNKMVIAGLSILLAGQFAIIIRSMTNTKGAYVEGTGCVTVSVESRVFAAMYIVTVVVDFVILVLTAYKTYINYRDSRRSGLIRLIFQDGLAYFAVAFLGNLIAVIFSILALNPVMSLIADVPATTFATMAAGRVVRRLNTYLTGAPQIFSASLPPTKPPVHSRVSNTGGVRVEMTTFTQSDTTDKSTSPPSPHTEDLEGQNFRRDSGDDIVFKSPSTL</sequence>
<organism evidence="3 4">
    <name type="scientific">Marasmius tenuissimus</name>
    <dbReference type="NCBI Taxonomy" id="585030"/>
    <lineage>
        <taxon>Eukaryota</taxon>
        <taxon>Fungi</taxon>
        <taxon>Dikarya</taxon>
        <taxon>Basidiomycota</taxon>
        <taxon>Agaricomycotina</taxon>
        <taxon>Agaricomycetes</taxon>
        <taxon>Agaricomycetidae</taxon>
        <taxon>Agaricales</taxon>
        <taxon>Marasmiineae</taxon>
        <taxon>Marasmiaceae</taxon>
        <taxon>Marasmius</taxon>
    </lineage>
</organism>
<feature type="transmembrane region" description="Helical" evidence="2">
    <location>
        <begin position="174"/>
        <end position="195"/>
    </location>
</feature>
<protein>
    <recommendedName>
        <fullName evidence="5">Transmembrane protein</fullName>
    </recommendedName>
</protein>
<gene>
    <name evidence="3" type="ORF">AAF712_015526</name>
</gene>
<evidence type="ECO:0000313" key="3">
    <source>
        <dbReference type="EMBL" id="KAL0057826.1"/>
    </source>
</evidence>
<feature type="transmembrane region" description="Helical" evidence="2">
    <location>
        <begin position="24"/>
        <end position="44"/>
    </location>
</feature>
<evidence type="ECO:0000313" key="4">
    <source>
        <dbReference type="Proteomes" id="UP001437256"/>
    </source>
</evidence>
<feature type="transmembrane region" description="Helical" evidence="2">
    <location>
        <begin position="89"/>
        <end position="109"/>
    </location>
</feature>
<feature type="transmembrane region" description="Helical" evidence="2">
    <location>
        <begin position="129"/>
        <end position="154"/>
    </location>
</feature>
<evidence type="ECO:0000256" key="1">
    <source>
        <dbReference type="SAM" id="MobiDB-lite"/>
    </source>
</evidence>
<feature type="region of interest" description="Disordered" evidence="1">
    <location>
        <begin position="260"/>
        <end position="302"/>
    </location>
</feature>
<proteinExistence type="predicted"/>
<name>A0ABR2ZAA8_9AGAR</name>
<comment type="caution">
    <text evidence="3">The sequence shown here is derived from an EMBL/GenBank/DDBJ whole genome shotgun (WGS) entry which is preliminary data.</text>
</comment>
<keyword evidence="2" id="KW-0472">Membrane</keyword>
<feature type="non-terminal residue" evidence="3">
    <location>
        <position position="1"/>
    </location>
</feature>
<dbReference type="Proteomes" id="UP001437256">
    <property type="component" value="Unassembled WGS sequence"/>
</dbReference>
<keyword evidence="4" id="KW-1185">Reference proteome</keyword>
<accession>A0ABR2ZAA8</accession>
<feature type="compositionally biased region" description="Basic and acidic residues" evidence="1">
    <location>
        <begin position="277"/>
        <end position="295"/>
    </location>
</feature>
<dbReference type="EMBL" id="JBBXMP010000428">
    <property type="protein sequence ID" value="KAL0057826.1"/>
    <property type="molecule type" value="Genomic_DNA"/>
</dbReference>
<reference evidence="3 4" key="1">
    <citation type="submission" date="2024-05" db="EMBL/GenBank/DDBJ databases">
        <title>A draft genome resource for the thread blight pathogen Marasmius tenuissimus strain MS-2.</title>
        <authorList>
            <person name="Yulfo-Soto G.E."/>
            <person name="Baruah I.K."/>
            <person name="Amoako-Attah I."/>
            <person name="Bukari Y."/>
            <person name="Meinhardt L.W."/>
            <person name="Bailey B.A."/>
            <person name="Cohen S.P."/>
        </authorList>
    </citation>
    <scope>NUCLEOTIDE SEQUENCE [LARGE SCALE GENOMIC DNA]</scope>
    <source>
        <strain evidence="3 4">MS-2</strain>
    </source>
</reference>
<keyword evidence="2" id="KW-0812">Transmembrane</keyword>